<keyword evidence="8" id="KW-0630">Potassium</keyword>
<dbReference type="OMA" id="EVRYLVW"/>
<dbReference type="PANTHER" id="PTHR45743:SF3">
    <property type="entry name" value="POTASSIUM CHANNEL SKOR"/>
    <property type="match status" value="1"/>
</dbReference>
<dbReference type="InterPro" id="IPR002110">
    <property type="entry name" value="Ankyrin_rpt"/>
</dbReference>
<proteinExistence type="inferred from homology"/>
<dbReference type="CDD" id="cd00038">
    <property type="entry name" value="CAP_ED"/>
    <property type="match status" value="1"/>
</dbReference>
<keyword evidence="5 14" id="KW-0812">Transmembrane</keyword>
<accession>A0A8T2UQ77</accession>
<comment type="subcellular location">
    <subcellularLocation>
        <location evidence="1">Membrane</location>
        <topology evidence="1">Multi-pass membrane protein</topology>
    </subcellularLocation>
</comment>
<dbReference type="Pfam" id="PF12796">
    <property type="entry name" value="Ank_2"/>
    <property type="match status" value="2"/>
</dbReference>
<dbReference type="FunFam" id="2.60.120.10:FF:000074">
    <property type="entry name" value="Potassium channel KAT2"/>
    <property type="match status" value="1"/>
</dbReference>
<dbReference type="Gene3D" id="1.25.40.20">
    <property type="entry name" value="Ankyrin repeat-containing domain"/>
    <property type="match status" value="3"/>
</dbReference>
<keyword evidence="9 14" id="KW-1133">Transmembrane helix</keyword>
<dbReference type="AlphaFoldDB" id="A0A8T2UQ77"/>
<keyword evidence="18" id="KW-1185">Reference proteome</keyword>
<evidence type="ECO:0000256" key="6">
    <source>
        <dbReference type="ARBA" id="ARBA00022826"/>
    </source>
</evidence>
<dbReference type="Gene3D" id="2.60.120.10">
    <property type="entry name" value="Jelly Rolls"/>
    <property type="match status" value="1"/>
</dbReference>
<dbReference type="InterPro" id="IPR005821">
    <property type="entry name" value="Ion_trans_dom"/>
</dbReference>
<comment type="caution">
    <text evidence="17">The sequence shown here is derived from an EMBL/GenBank/DDBJ whole genome shotgun (WGS) entry which is preliminary data.</text>
</comment>
<organism evidence="17 18">
    <name type="scientific">Ceratopteris richardii</name>
    <name type="common">Triangle waterfern</name>
    <dbReference type="NCBI Taxonomy" id="49495"/>
    <lineage>
        <taxon>Eukaryota</taxon>
        <taxon>Viridiplantae</taxon>
        <taxon>Streptophyta</taxon>
        <taxon>Embryophyta</taxon>
        <taxon>Tracheophyta</taxon>
        <taxon>Polypodiopsida</taxon>
        <taxon>Polypodiidae</taxon>
        <taxon>Polypodiales</taxon>
        <taxon>Pteridineae</taxon>
        <taxon>Pteridaceae</taxon>
        <taxon>Parkerioideae</taxon>
        <taxon>Ceratopteris</taxon>
    </lineage>
</organism>
<feature type="repeat" description="ANK" evidence="13">
    <location>
        <begin position="627"/>
        <end position="659"/>
    </location>
</feature>
<dbReference type="PANTHER" id="PTHR45743">
    <property type="entry name" value="POTASSIUM CHANNEL AKT1"/>
    <property type="match status" value="1"/>
</dbReference>
<evidence type="ECO:0000256" key="7">
    <source>
        <dbReference type="ARBA" id="ARBA00022882"/>
    </source>
</evidence>
<reference evidence="17" key="1">
    <citation type="submission" date="2021-08" db="EMBL/GenBank/DDBJ databases">
        <title>WGS assembly of Ceratopteris richardii.</title>
        <authorList>
            <person name="Marchant D.B."/>
            <person name="Chen G."/>
            <person name="Jenkins J."/>
            <person name="Shu S."/>
            <person name="Leebens-Mack J."/>
            <person name="Grimwood J."/>
            <person name="Schmutz J."/>
            <person name="Soltis P."/>
            <person name="Soltis D."/>
            <person name="Chen Z.-H."/>
        </authorList>
    </citation>
    <scope>NUCLEOTIDE SEQUENCE</scope>
    <source>
        <strain evidence="17">Whitten #5841</strain>
        <tissue evidence="17">Leaf</tissue>
    </source>
</reference>
<dbReference type="GO" id="GO:0034702">
    <property type="term" value="C:monoatomic ion channel complex"/>
    <property type="evidence" value="ECO:0007669"/>
    <property type="project" value="UniProtKB-KW"/>
</dbReference>
<name>A0A8T2UQ77_CERRI</name>
<dbReference type="InterPro" id="IPR014710">
    <property type="entry name" value="RmlC-like_jellyroll"/>
</dbReference>
<keyword evidence="13" id="KW-0040">ANK repeat</keyword>
<dbReference type="PROSITE" id="PS50088">
    <property type="entry name" value="ANK_REPEAT"/>
    <property type="match status" value="4"/>
</dbReference>
<dbReference type="Pfam" id="PF00520">
    <property type="entry name" value="Ion_trans"/>
    <property type="match status" value="1"/>
</dbReference>
<dbReference type="EMBL" id="CM035411">
    <property type="protein sequence ID" value="KAH7435903.1"/>
    <property type="molecule type" value="Genomic_DNA"/>
</dbReference>
<dbReference type="PRINTS" id="PR01415">
    <property type="entry name" value="ANKYRIN"/>
</dbReference>
<dbReference type="InterPro" id="IPR000595">
    <property type="entry name" value="cNMP-bd_dom"/>
</dbReference>
<evidence type="ECO:0000256" key="4">
    <source>
        <dbReference type="ARBA" id="ARBA00022538"/>
    </source>
</evidence>
<dbReference type="FunFam" id="1.10.287.70:FF:000123">
    <property type="entry name" value="Potassium channel KAT3"/>
    <property type="match status" value="1"/>
</dbReference>
<dbReference type="InterPro" id="IPR036770">
    <property type="entry name" value="Ankyrin_rpt-contain_sf"/>
</dbReference>
<keyword evidence="3" id="KW-0813">Transport</keyword>
<gene>
    <name evidence="17" type="ORF">KP509_06G083400</name>
</gene>
<comment type="similarity">
    <text evidence="2">Belongs to the potassium channel family. Plant (TC 1.A.1.4) subfamily.</text>
</comment>
<dbReference type="Proteomes" id="UP000825935">
    <property type="component" value="Chromosome 6"/>
</dbReference>
<dbReference type="PROSITE" id="PS50042">
    <property type="entry name" value="CNMP_BINDING_3"/>
    <property type="match status" value="1"/>
</dbReference>
<keyword evidence="12" id="KW-0407">Ion channel</keyword>
<evidence type="ECO:0000259" key="16">
    <source>
        <dbReference type="PROSITE" id="PS51490"/>
    </source>
</evidence>
<evidence type="ECO:0008006" key="19">
    <source>
        <dbReference type="Google" id="ProtNLM"/>
    </source>
</evidence>
<evidence type="ECO:0000256" key="8">
    <source>
        <dbReference type="ARBA" id="ARBA00022958"/>
    </source>
</evidence>
<dbReference type="InterPro" id="IPR021789">
    <property type="entry name" value="KHA_dom"/>
</dbReference>
<keyword evidence="11 14" id="KW-0472">Membrane</keyword>
<evidence type="ECO:0000256" key="9">
    <source>
        <dbReference type="ARBA" id="ARBA00022989"/>
    </source>
</evidence>
<sequence>MGRRPERCDEYQLQEYMDTSGTSVAANGSQEWISRPQKNQMNHDNSSFTAVRWWNTVIIPKSNRHYKIWVHVILIWAIYSSFFTPIEFGFLRGLPKHLWWIDQIGQIIFMVDIAVNFFVAYRDPNTYKWTVDHQSIAIRYAKSSLIPEILACLPWDAIYRKSGDMEVMRYFLWLRLYRVRKVDAFFRRTEQNIRVNYLFTRIMKLITVELYCTHTAACIFYYLATTLPASKEEFTWIGSLTLGGYSFENFREIDLGRRYVVSLYFAIVTMATVGYGDIHAVNTREMIFVMIFVSFDMILGAYLIGNMTALIVKGSNTEKFRDRMASLKKYMNRNHLNRNLRTQLKNHVRLQYESQFTDDQVVQELPLSIRAKVSESLYVSIIERTLLFRNCSNEFINQLGMRMHEEYFLPGEVVMEQGNAVDQIYIVAGGALVEVFINPNGSDEIIANLEAESTFGEVAVLCSIPQPSTVRVVDLCKVLRIGQQAFFGIMRVYFADGRQVLNNLLKFGKDAAVKHMGSEIGYNITELEVELSLKVNNAAYQGNTLYLKSLIKSGADPNRADYDGRTPLHLAAMKGHEDIVRFLVQEGAQVDSEDIFGNTPLIEAVKGHHTQVIKILRSAGASLAYRSAGDHLHRAILAGNSELVRSLLDNGVDPNSRDHNGQTALHIAASKGMVVTVRILLEHGASLHARERWGRTPMQESLQFGSNALEAIMKEAEMYSTAGGLTRLSEKGDNSLHMLDSDPQYDAALLSERSTEEESCPQQRCGSFLMFDKEAKRRCTLFPFAPWTAPKDQRRGLVVWIPNTISELLEVASQQFGEEYKSAVNQDGGEFRKTEFIRDSERVYLINE</sequence>
<feature type="transmembrane region" description="Helical" evidence="14">
    <location>
        <begin position="98"/>
        <end position="119"/>
    </location>
</feature>
<feature type="transmembrane region" description="Helical" evidence="14">
    <location>
        <begin position="259"/>
        <end position="281"/>
    </location>
</feature>
<dbReference type="SMART" id="SM00100">
    <property type="entry name" value="cNMP"/>
    <property type="match status" value="1"/>
</dbReference>
<dbReference type="GO" id="GO:0005249">
    <property type="term" value="F:voltage-gated potassium channel activity"/>
    <property type="evidence" value="ECO:0007669"/>
    <property type="project" value="InterPro"/>
</dbReference>
<dbReference type="Pfam" id="PF00027">
    <property type="entry name" value="cNMP_binding"/>
    <property type="match status" value="1"/>
</dbReference>
<evidence type="ECO:0000256" key="5">
    <source>
        <dbReference type="ARBA" id="ARBA00022692"/>
    </source>
</evidence>
<keyword evidence="6" id="KW-0631">Potassium channel</keyword>
<dbReference type="PRINTS" id="PR01463">
    <property type="entry name" value="EAGCHANLFMLY"/>
</dbReference>
<dbReference type="Pfam" id="PF11834">
    <property type="entry name" value="KHA"/>
    <property type="match status" value="1"/>
</dbReference>
<keyword evidence="4" id="KW-0633">Potassium transport</keyword>
<dbReference type="PROSITE" id="PS51490">
    <property type="entry name" value="KHA"/>
    <property type="match status" value="1"/>
</dbReference>
<evidence type="ECO:0000256" key="3">
    <source>
        <dbReference type="ARBA" id="ARBA00022448"/>
    </source>
</evidence>
<dbReference type="SUPFAM" id="SSF51206">
    <property type="entry name" value="cAMP-binding domain-like"/>
    <property type="match status" value="1"/>
</dbReference>
<dbReference type="SMART" id="SM00248">
    <property type="entry name" value="ANK"/>
    <property type="match status" value="4"/>
</dbReference>
<dbReference type="PROSITE" id="PS50297">
    <property type="entry name" value="ANK_REP_REGION"/>
    <property type="match status" value="3"/>
</dbReference>
<evidence type="ECO:0000313" key="18">
    <source>
        <dbReference type="Proteomes" id="UP000825935"/>
    </source>
</evidence>
<dbReference type="InterPro" id="IPR018490">
    <property type="entry name" value="cNMP-bd_dom_sf"/>
</dbReference>
<dbReference type="Gene3D" id="1.10.287.630">
    <property type="entry name" value="Helix hairpin bin"/>
    <property type="match status" value="1"/>
</dbReference>
<feature type="domain" description="Cyclic nucleotide-binding" evidence="15">
    <location>
        <begin position="387"/>
        <end position="507"/>
    </location>
</feature>
<dbReference type="InterPro" id="IPR003938">
    <property type="entry name" value="K_chnl_volt-dep_EAG/ELK/ERG"/>
</dbReference>
<evidence type="ECO:0000259" key="15">
    <source>
        <dbReference type="PROSITE" id="PS50042"/>
    </source>
</evidence>
<evidence type="ECO:0000313" key="17">
    <source>
        <dbReference type="EMBL" id="KAH7435903.1"/>
    </source>
</evidence>
<dbReference type="OrthoDB" id="426293at2759"/>
<keyword evidence="7" id="KW-0851">Voltage-gated channel</keyword>
<dbReference type="SUPFAM" id="SSF81324">
    <property type="entry name" value="Voltage-gated potassium channels"/>
    <property type="match status" value="1"/>
</dbReference>
<protein>
    <recommendedName>
        <fullName evidence="19">Potassium channel SKOR</fullName>
    </recommendedName>
</protein>
<evidence type="ECO:0000256" key="11">
    <source>
        <dbReference type="ARBA" id="ARBA00023136"/>
    </source>
</evidence>
<dbReference type="SUPFAM" id="SSF48403">
    <property type="entry name" value="Ankyrin repeat"/>
    <property type="match status" value="1"/>
</dbReference>
<feature type="domain" description="KHA" evidence="16">
    <location>
        <begin position="778"/>
        <end position="848"/>
    </location>
</feature>
<feature type="transmembrane region" description="Helical" evidence="14">
    <location>
        <begin position="68"/>
        <end position="86"/>
    </location>
</feature>
<keyword evidence="10" id="KW-0406">Ion transport</keyword>
<evidence type="ECO:0000256" key="14">
    <source>
        <dbReference type="SAM" id="Phobius"/>
    </source>
</evidence>
<dbReference type="Gene3D" id="1.10.287.70">
    <property type="match status" value="1"/>
</dbReference>
<feature type="transmembrane region" description="Helical" evidence="14">
    <location>
        <begin position="287"/>
        <end position="312"/>
    </location>
</feature>
<evidence type="ECO:0000256" key="1">
    <source>
        <dbReference type="ARBA" id="ARBA00004141"/>
    </source>
</evidence>
<dbReference type="InterPro" id="IPR045319">
    <property type="entry name" value="KAT/AKT"/>
</dbReference>
<feature type="repeat" description="ANK" evidence="13">
    <location>
        <begin position="563"/>
        <end position="595"/>
    </location>
</feature>
<evidence type="ECO:0000256" key="10">
    <source>
        <dbReference type="ARBA" id="ARBA00023065"/>
    </source>
</evidence>
<evidence type="ECO:0000256" key="13">
    <source>
        <dbReference type="PROSITE-ProRule" id="PRU00023"/>
    </source>
</evidence>
<evidence type="ECO:0000256" key="12">
    <source>
        <dbReference type="ARBA" id="ARBA00023303"/>
    </source>
</evidence>
<evidence type="ECO:0000256" key="2">
    <source>
        <dbReference type="ARBA" id="ARBA00007929"/>
    </source>
</evidence>
<feature type="repeat" description="ANK" evidence="13">
    <location>
        <begin position="596"/>
        <end position="628"/>
    </location>
</feature>
<feature type="repeat" description="ANK" evidence="13">
    <location>
        <begin position="660"/>
        <end position="692"/>
    </location>
</feature>